<dbReference type="InterPro" id="IPR036034">
    <property type="entry name" value="PDZ_sf"/>
</dbReference>
<dbReference type="SUPFAM" id="SSF50156">
    <property type="entry name" value="PDZ domain-like"/>
    <property type="match status" value="2"/>
</dbReference>
<feature type="non-terminal residue" evidence="2">
    <location>
        <position position="202"/>
    </location>
</feature>
<feature type="domain" description="PDZ" evidence="1">
    <location>
        <begin position="117"/>
        <end position="171"/>
    </location>
</feature>
<reference evidence="3" key="1">
    <citation type="submission" date="2022-10" db="EMBL/GenBank/DDBJ databases">
        <title>Genome assembly of Pristionchus species.</title>
        <authorList>
            <person name="Yoshida K."/>
            <person name="Sommer R.J."/>
        </authorList>
    </citation>
    <scope>NUCLEOTIDE SEQUENCE [LARGE SCALE GENOMIC DNA]</scope>
    <source>
        <strain evidence="3">RS5460</strain>
    </source>
</reference>
<dbReference type="AlphaFoldDB" id="A0AAN5I3M2"/>
<dbReference type="CDD" id="cd00136">
    <property type="entry name" value="PDZ_canonical"/>
    <property type="match status" value="1"/>
</dbReference>
<name>A0AAN5I3M2_9BILA</name>
<proteinExistence type="predicted"/>
<dbReference type="Proteomes" id="UP001328107">
    <property type="component" value="Unassembled WGS sequence"/>
</dbReference>
<feature type="non-terminal residue" evidence="2">
    <location>
        <position position="1"/>
    </location>
</feature>
<dbReference type="EMBL" id="BTRK01000004">
    <property type="protein sequence ID" value="GMR50280.1"/>
    <property type="molecule type" value="Genomic_DNA"/>
</dbReference>
<feature type="domain" description="PDZ" evidence="1">
    <location>
        <begin position="16"/>
        <end position="61"/>
    </location>
</feature>
<dbReference type="InterPro" id="IPR001478">
    <property type="entry name" value="PDZ"/>
</dbReference>
<dbReference type="PANTHER" id="PTHR14063">
    <property type="entry name" value="PROTEIN LIN-7 HOMOLOG"/>
    <property type="match status" value="1"/>
</dbReference>
<protein>
    <recommendedName>
        <fullName evidence="1">PDZ domain-containing protein</fullName>
    </recommendedName>
</protein>
<dbReference type="PROSITE" id="PS50106">
    <property type="entry name" value="PDZ"/>
    <property type="match status" value="2"/>
</dbReference>
<organism evidence="2 3">
    <name type="scientific">Pristionchus mayeri</name>
    <dbReference type="NCBI Taxonomy" id="1317129"/>
    <lineage>
        <taxon>Eukaryota</taxon>
        <taxon>Metazoa</taxon>
        <taxon>Ecdysozoa</taxon>
        <taxon>Nematoda</taxon>
        <taxon>Chromadorea</taxon>
        <taxon>Rhabditida</taxon>
        <taxon>Rhabditina</taxon>
        <taxon>Diplogasteromorpha</taxon>
        <taxon>Diplogasteroidea</taxon>
        <taxon>Neodiplogasteridae</taxon>
        <taxon>Pristionchus</taxon>
    </lineage>
</organism>
<dbReference type="SMART" id="SM00228">
    <property type="entry name" value="PDZ"/>
    <property type="match status" value="2"/>
</dbReference>
<gene>
    <name evidence="2" type="ORF">PMAYCL1PPCAC_20475</name>
</gene>
<evidence type="ECO:0000259" key="1">
    <source>
        <dbReference type="PROSITE" id="PS50106"/>
    </source>
</evidence>
<comment type="caution">
    <text evidence="2">The sequence shown here is derived from an EMBL/GenBank/DDBJ whole genome shotgun (WGS) entry which is preliminary data.</text>
</comment>
<dbReference type="InterPro" id="IPR051109">
    <property type="entry name" value="MAM_complex_regulator"/>
</dbReference>
<accession>A0AAN5I3M2</accession>
<evidence type="ECO:0000313" key="3">
    <source>
        <dbReference type="Proteomes" id="UP001328107"/>
    </source>
</evidence>
<evidence type="ECO:0000313" key="2">
    <source>
        <dbReference type="EMBL" id="GMR50280.1"/>
    </source>
</evidence>
<dbReference type="Pfam" id="PF00595">
    <property type="entry name" value="PDZ"/>
    <property type="match status" value="2"/>
</dbReference>
<sequence>KKCFQALRAVNERTRTVTFNVPPEGSLGLCCNGSFVKQVLEGGPSHANGVRRGDQIISIDGFHVDSPHLNEMFAKCKENGRITLVLRYNPESLRDLEEAQKQVLKSTTDKEDPTIRTVTITKQETGDFGLSNIGTSISAVVEGGPAHTQGVLRGDQILSIDGVSVEKLSNELIAVLFGKANVMGKITLEVRHNPERLRDLER</sequence>
<keyword evidence="3" id="KW-1185">Reference proteome</keyword>
<dbReference type="Gene3D" id="2.30.42.10">
    <property type="match status" value="2"/>
</dbReference>